<feature type="region of interest" description="Disordered" evidence="1">
    <location>
        <begin position="1"/>
        <end position="41"/>
    </location>
</feature>
<dbReference type="Proteomes" id="UP000188320">
    <property type="component" value="Unassembled WGS sequence"/>
</dbReference>
<name>A0A1R1PPS0_ZANCU</name>
<keyword evidence="3" id="KW-1185">Reference proteome</keyword>
<accession>A0A1R1PPS0</accession>
<dbReference type="AlphaFoldDB" id="A0A1R1PPS0"/>
<dbReference type="EMBL" id="LSSK01000552">
    <property type="protein sequence ID" value="OMH82964.1"/>
    <property type="molecule type" value="Genomic_DNA"/>
</dbReference>
<feature type="compositionally biased region" description="Polar residues" evidence="1">
    <location>
        <begin position="1"/>
        <end position="35"/>
    </location>
</feature>
<gene>
    <name evidence="2" type="ORF">AX774_g3535</name>
</gene>
<reference evidence="3" key="1">
    <citation type="submission" date="2017-01" db="EMBL/GenBank/DDBJ databases">
        <authorList>
            <person name="Wang Y."/>
            <person name="White M."/>
            <person name="Kvist S."/>
            <person name="Moncalvo J.-M."/>
        </authorList>
    </citation>
    <scope>NUCLEOTIDE SEQUENCE [LARGE SCALE GENOMIC DNA]</scope>
    <source>
        <strain evidence="3">COL-18-3</strain>
    </source>
</reference>
<evidence type="ECO:0000313" key="3">
    <source>
        <dbReference type="Proteomes" id="UP000188320"/>
    </source>
</evidence>
<organism evidence="2 3">
    <name type="scientific">Zancudomyces culisetae</name>
    <name type="common">Gut fungus</name>
    <name type="synonym">Smittium culisetae</name>
    <dbReference type="NCBI Taxonomy" id="1213189"/>
    <lineage>
        <taxon>Eukaryota</taxon>
        <taxon>Fungi</taxon>
        <taxon>Fungi incertae sedis</taxon>
        <taxon>Zoopagomycota</taxon>
        <taxon>Kickxellomycotina</taxon>
        <taxon>Harpellomycetes</taxon>
        <taxon>Harpellales</taxon>
        <taxon>Legeriomycetaceae</taxon>
        <taxon>Zancudomyces</taxon>
    </lineage>
</organism>
<evidence type="ECO:0000256" key="1">
    <source>
        <dbReference type="SAM" id="MobiDB-lite"/>
    </source>
</evidence>
<protein>
    <submittedName>
        <fullName evidence="2">Uncharacterized protein</fullName>
    </submittedName>
</protein>
<evidence type="ECO:0000313" key="2">
    <source>
        <dbReference type="EMBL" id="OMH82964.1"/>
    </source>
</evidence>
<proteinExistence type="predicted"/>
<comment type="caution">
    <text evidence="2">The sequence shown here is derived from an EMBL/GenBank/DDBJ whole genome shotgun (WGS) entry which is preliminary data.</text>
</comment>
<sequence>MTIGISQHPNLNQNEPGSVQTHSNSIFRNRSIHTSTPKENELSVEIEVDLHVYLYGWHFLPNLSGDFPQGRYRDTPP</sequence>